<gene>
    <name evidence="2" type="ORF">B0T17DRAFT_503583</name>
</gene>
<name>A0AA39XL94_9PEZI</name>
<organism evidence="2 3">
    <name type="scientific">Bombardia bombarda</name>
    <dbReference type="NCBI Taxonomy" id="252184"/>
    <lineage>
        <taxon>Eukaryota</taxon>
        <taxon>Fungi</taxon>
        <taxon>Dikarya</taxon>
        <taxon>Ascomycota</taxon>
        <taxon>Pezizomycotina</taxon>
        <taxon>Sordariomycetes</taxon>
        <taxon>Sordariomycetidae</taxon>
        <taxon>Sordariales</taxon>
        <taxon>Lasiosphaeriaceae</taxon>
        <taxon>Bombardia</taxon>
    </lineage>
</organism>
<dbReference type="AlphaFoldDB" id="A0AA39XL94"/>
<evidence type="ECO:0000313" key="2">
    <source>
        <dbReference type="EMBL" id="KAK0636103.1"/>
    </source>
</evidence>
<dbReference type="Proteomes" id="UP001174934">
    <property type="component" value="Unassembled WGS sequence"/>
</dbReference>
<keyword evidence="3" id="KW-1185">Reference proteome</keyword>
<reference evidence="2" key="1">
    <citation type="submission" date="2023-06" db="EMBL/GenBank/DDBJ databases">
        <title>Genome-scale phylogeny and comparative genomics of the fungal order Sordariales.</title>
        <authorList>
            <consortium name="Lawrence Berkeley National Laboratory"/>
            <person name="Hensen N."/>
            <person name="Bonometti L."/>
            <person name="Westerberg I."/>
            <person name="Brannstrom I.O."/>
            <person name="Guillou S."/>
            <person name="Cros-Aarteil S."/>
            <person name="Calhoun S."/>
            <person name="Haridas S."/>
            <person name="Kuo A."/>
            <person name="Mondo S."/>
            <person name="Pangilinan J."/>
            <person name="Riley R."/>
            <person name="LaButti K."/>
            <person name="Andreopoulos B."/>
            <person name="Lipzen A."/>
            <person name="Chen C."/>
            <person name="Yanf M."/>
            <person name="Daum C."/>
            <person name="Ng V."/>
            <person name="Clum A."/>
            <person name="Steindorff A."/>
            <person name="Ohm R."/>
            <person name="Martin F."/>
            <person name="Silar P."/>
            <person name="Natvig D."/>
            <person name="Lalanne C."/>
            <person name="Gautier V."/>
            <person name="Ament-velasquez S.L."/>
            <person name="Kruys A."/>
            <person name="Hutchinson M.I."/>
            <person name="Powell A.J."/>
            <person name="Barry K."/>
            <person name="Miller A.N."/>
            <person name="Grigoriev I.V."/>
            <person name="Debuchy R."/>
            <person name="Gladieux P."/>
            <person name="Thoren M.H."/>
            <person name="Johannesson H."/>
        </authorList>
    </citation>
    <scope>NUCLEOTIDE SEQUENCE</scope>
    <source>
        <strain evidence="2">SMH3391-2</strain>
    </source>
</reference>
<dbReference type="EMBL" id="JAULSR010000001">
    <property type="protein sequence ID" value="KAK0636103.1"/>
    <property type="molecule type" value="Genomic_DNA"/>
</dbReference>
<feature type="compositionally biased region" description="Polar residues" evidence="1">
    <location>
        <begin position="273"/>
        <end position="286"/>
    </location>
</feature>
<feature type="region of interest" description="Disordered" evidence="1">
    <location>
        <begin position="213"/>
        <end position="286"/>
    </location>
</feature>
<sequence>MMFRPPAPIQNANDSPLPSRITGWRYLVGFFNPDANNIHDDGYLQDNAGDTSTCRVFTDVNVFANNLEYILYNPATREQITGDLVYLWPSLLLGSAATWWHPVHSSPYTKYQTHSSTKQSTNMCILVHFLCPTCQLTTDLMHRYVCPRKPCVGAIGLQISPVEEEEHVYRCTISGCPLDSEYCIDMEENLMNHQSAQQRGLLKYGQVQLDVRASEPARSHSFPPQFHNENDARVSTHEPMQSIKNDDSEDSGRDDNIQTNQNNTNQDEADNDSFTPHHQQSLPPLTGTQRAMIEKLQEAFRRTHKISLKNGCRWAEEEIKIMKILRNDAGWRVIDIFSIRAVYEKDEDGQLVIGGFRV</sequence>
<feature type="compositionally biased region" description="Low complexity" evidence="1">
    <location>
        <begin position="257"/>
        <end position="266"/>
    </location>
</feature>
<accession>A0AA39XL94</accession>
<proteinExistence type="predicted"/>
<feature type="compositionally biased region" description="Basic and acidic residues" evidence="1">
    <location>
        <begin position="244"/>
        <end position="256"/>
    </location>
</feature>
<evidence type="ECO:0000313" key="3">
    <source>
        <dbReference type="Proteomes" id="UP001174934"/>
    </source>
</evidence>
<evidence type="ECO:0000256" key="1">
    <source>
        <dbReference type="SAM" id="MobiDB-lite"/>
    </source>
</evidence>
<comment type="caution">
    <text evidence="2">The sequence shown here is derived from an EMBL/GenBank/DDBJ whole genome shotgun (WGS) entry which is preliminary data.</text>
</comment>
<protein>
    <submittedName>
        <fullName evidence="2">Uncharacterized protein</fullName>
    </submittedName>
</protein>